<dbReference type="CDD" id="cd00009">
    <property type="entry name" value="AAA"/>
    <property type="match status" value="1"/>
</dbReference>
<feature type="compositionally biased region" description="Polar residues" evidence="1">
    <location>
        <begin position="51"/>
        <end position="60"/>
    </location>
</feature>
<evidence type="ECO:0000313" key="4">
    <source>
        <dbReference type="Proteomes" id="UP001642540"/>
    </source>
</evidence>
<proteinExistence type="predicted"/>
<feature type="region of interest" description="Disordered" evidence="1">
    <location>
        <begin position="331"/>
        <end position="358"/>
    </location>
</feature>
<organism evidence="3 4">
    <name type="scientific">Orchesella dallaii</name>
    <dbReference type="NCBI Taxonomy" id="48710"/>
    <lineage>
        <taxon>Eukaryota</taxon>
        <taxon>Metazoa</taxon>
        <taxon>Ecdysozoa</taxon>
        <taxon>Arthropoda</taxon>
        <taxon>Hexapoda</taxon>
        <taxon>Collembola</taxon>
        <taxon>Entomobryomorpha</taxon>
        <taxon>Entomobryoidea</taxon>
        <taxon>Orchesellidae</taxon>
        <taxon>Orchesellinae</taxon>
        <taxon>Orchesella</taxon>
    </lineage>
</organism>
<feature type="domain" description="AAA+ ATPase" evidence="2">
    <location>
        <begin position="363"/>
        <end position="532"/>
    </location>
</feature>
<protein>
    <recommendedName>
        <fullName evidence="2">AAA+ ATPase domain-containing protein</fullName>
    </recommendedName>
</protein>
<dbReference type="SMART" id="SM00382">
    <property type="entry name" value="AAA"/>
    <property type="match status" value="1"/>
</dbReference>
<dbReference type="Proteomes" id="UP001642540">
    <property type="component" value="Unassembled WGS sequence"/>
</dbReference>
<name>A0ABP1Q7R1_9HEXA</name>
<dbReference type="Gene3D" id="3.40.50.300">
    <property type="entry name" value="P-loop containing nucleotide triphosphate hydrolases"/>
    <property type="match status" value="1"/>
</dbReference>
<dbReference type="Pfam" id="PF00004">
    <property type="entry name" value="AAA"/>
    <property type="match status" value="1"/>
</dbReference>
<dbReference type="InterPro" id="IPR003593">
    <property type="entry name" value="AAA+_ATPase"/>
</dbReference>
<keyword evidence="4" id="KW-1185">Reference proteome</keyword>
<feature type="compositionally biased region" description="Basic and acidic residues" evidence="1">
    <location>
        <begin position="223"/>
        <end position="235"/>
    </location>
</feature>
<dbReference type="InterPro" id="IPR003959">
    <property type="entry name" value="ATPase_AAA_core"/>
</dbReference>
<dbReference type="InterPro" id="IPR027417">
    <property type="entry name" value="P-loop_NTPase"/>
</dbReference>
<dbReference type="EMBL" id="CAXLJM020000025">
    <property type="protein sequence ID" value="CAL8092688.1"/>
    <property type="molecule type" value="Genomic_DNA"/>
</dbReference>
<comment type="caution">
    <text evidence="3">The sequence shown here is derived from an EMBL/GenBank/DDBJ whole genome shotgun (WGS) entry which is preliminary data.</text>
</comment>
<accession>A0ABP1Q7R1</accession>
<reference evidence="3 4" key="1">
    <citation type="submission" date="2024-08" db="EMBL/GenBank/DDBJ databases">
        <authorList>
            <person name="Cucini C."/>
            <person name="Frati F."/>
        </authorList>
    </citation>
    <scope>NUCLEOTIDE SEQUENCE [LARGE SCALE GENOMIC DNA]</scope>
</reference>
<evidence type="ECO:0000259" key="2">
    <source>
        <dbReference type="SMART" id="SM00382"/>
    </source>
</evidence>
<sequence length="788" mass="88745">MATKTSPKKSLLDYFKSSNNGTPKAEPDESASNNGRSRPTRACANKARQAWNGSQDVSISSDEDEYEQSSRKRTRTGSRKKQSTLGSNGSLVTPKDNNSKKKVKLDPETEAFLRSGVPDVINTLKSRTKSLDNNGMKASVEEKSNTVISDKRKTLDAATLAFLHSGVPDVVDKARQTVEKKRDQDELFLNMGFFPKTTHISANYDVTKPSSDEDDQNGNSEFYKFKPRDDTKNEDSDVISLREQLPHFKYLSKEEKSLPIGLCCDENPITISSQDSALFSSQDGGDSSQNDSSPWIDRLKVTSVKNLVVDKNALETFTNWLKRWKMDIKDDGGTSRKHERKKKRGNSSDSDFVTSDEDEDGLTKKSVLLTGPSGCGKTAAVYVLAKHYGFEVVEVNFSTRRPGKEVLQRVEEAVLSHRLKSSQNCLLLFKDIDLLHPEEDEGFCSAVAQLITTAVRPIVMTSCLPVYCLIDSKLDRKDPLRISFSLPKPKDIVDKILKPILSSKHSSTRQIFSDSTQIGRWLDCIVRHCGCDIRQSINQLQLILTTSNNPFSGDKTCLSHQDVHLYSTPFLPHLVDLNFPRQCSQNSNDSQNSKEIEEEDVNLTRSARRKRCIEQLEQLGEGLELFSDLDWISRLPRSLPKRNVNTYGDFEEATWNWNYSGMRSCFFTRLSLGVEQSKNGGMKNVNGMLRELVLESDTEVDKWMQIDGVNDEIGQYCDRAVGANGIDWESCGTVRTIVKSNMLDSIGGKQKRNGRMTSYFNRLDRRLVEQISDTFDFRTTLDTAKEAF</sequence>
<feature type="region of interest" description="Disordered" evidence="1">
    <location>
        <begin position="204"/>
        <end position="236"/>
    </location>
</feature>
<evidence type="ECO:0000313" key="3">
    <source>
        <dbReference type="EMBL" id="CAL8092688.1"/>
    </source>
</evidence>
<feature type="region of interest" description="Disordered" evidence="1">
    <location>
        <begin position="1"/>
        <end position="109"/>
    </location>
</feature>
<feature type="compositionally biased region" description="Basic residues" evidence="1">
    <location>
        <begin position="71"/>
        <end position="82"/>
    </location>
</feature>
<dbReference type="PANTHER" id="PTHR23389">
    <property type="entry name" value="CHROMOSOME TRANSMISSION FIDELITY FACTOR 18"/>
    <property type="match status" value="1"/>
</dbReference>
<dbReference type="PANTHER" id="PTHR23389:SF21">
    <property type="entry name" value="ATPASE FAMILY AAA DOMAIN-CONTAINING PROTEIN 5"/>
    <property type="match status" value="1"/>
</dbReference>
<gene>
    <name evidence="3" type="ORF">ODALV1_LOCUS8303</name>
</gene>
<dbReference type="SUPFAM" id="SSF52540">
    <property type="entry name" value="P-loop containing nucleoside triphosphate hydrolases"/>
    <property type="match status" value="1"/>
</dbReference>
<evidence type="ECO:0000256" key="1">
    <source>
        <dbReference type="SAM" id="MobiDB-lite"/>
    </source>
</evidence>